<comment type="caution">
    <text evidence="2">The sequence shown here is derived from an EMBL/GenBank/DDBJ whole genome shotgun (WGS) entry which is preliminary data.</text>
</comment>
<dbReference type="OrthoDB" id="7224786at2"/>
<dbReference type="AlphaFoldDB" id="A0A7U7G6A1"/>
<dbReference type="Proteomes" id="UP000237218">
    <property type="component" value="Unassembled WGS sequence"/>
</dbReference>
<dbReference type="EMBL" id="LMYI01000005">
    <property type="protein sequence ID" value="POS63698.1"/>
    <property type="molecule type" value="Genomic_DNA"/>
</dbReference>
<proteinExistence type="predicted"/>
<evidence type="ECO:0000313" key="5">
    <source>
        <dbReference type="Proteomes" id="UP000237218"/>
    </source>
</evidence>
<dbReference type="RefSeq" id="WP_043560170.1">
    <property type="nucleotide sequence ID" value="NZ_CBLY010000006.1"/>
</dbReference>
<gene>
    <name evidence="3" type="ORF">ASQ42_03525</name>
    <name evidence="2" type="ORF">SACS_1140</name>
</gene>
<name>A0A7U7G6A1_9PROT</name>
<evidence type="ECO:0000256" key="1">
    <source>
        <dbReference type="SAM" id="SignalP"/>
    </source>
</evidence>
<feature type="chain" id="PRO_5030834202" evidence="1">
    <location>
        <begin position="32"/>
        <end position="112"/>
    </location>
</feature>
<evidence type="ECO:0000313" key="2">
    <source>
        <dbReference type="EMBL" id="CDG33878.1"/>
    </source>
</evidence>
<keyword evidence="1" id="KW-0732">Signal</keyword>
<evidence type="ECO:0000313" key="3">
    <source>
        <dbReference type="EMBL" id="POS63698.1"/>
    </source>
</evidence>
<keyword evidence="5" id="KW-1185">Reference proteome</keyword>
<feature type="signal peptide" evidence="1">
    <location>
        <begin position="1"/>
        <end position="31"/>
    </location>
</feature>
<evidence type="ECO:0000313" key="4">
    <source>
        <dbReference type="Proteomes" id="UP000027590"/>
    </source>
</evidence>
<reference evidence="2 4" key="2">
    <citation type="journal article" date="2014" name="PLoS ONE">
        <title>Evolution of mitochondria reconstructed from the energy metabolism of living bacteria.</title>
        <authorList>
            <person name="Degli Esposti M."/>
            <person name="Chouaia B."/>
            <person name="Comandatore F."/>
            <person name="Crotti E."/>
            <person name="Sassera D."/>
            <person name="Lievens P.M."/>
            <person name="Daffonchio D."/>
            <person name="Bandi C."/>
        </authorList>
    </citation>
    <scope>NUCLEOTIDE SEQUENCE [LARGE SCALE GENOMIC DNA]</scope>
    <source>
        <strain evidence="2">AM168</strain>
        <strain evidence="4">AM169</strain>
    </source>
</reference>
<dbReference type="Proteomes" id="UP000027590">
    <property type="component" value="Unassembled WGS sequence"/>
</dbReference>
<reference evidence="3 5" key="3">
    <citation type="submission" date="2018-02" db="EMBL/GenBank/DDBJ databases">
        <title>Draft genome sequences of four Parasaccharibacter apium strains isolated from honey bees.</title>
        <authorList>
            <person name="Corby-Harris V.L."/>
            <person name="Anderson K.E."/>
        </authorList>
    </citation>
    <scope>NUCLEOTIDE SEQUENCE [LARGE SCALE GENOMIC DNA]</scope>
    <source>
        <strain evidence="3 5">B8</strain>
    </source>
</reference>
<accession>A0A7U7G6A1</accession>
<sequence>MTRFFPMKMTARCALAGLALAGVLSASSAKADGTAFGVPLSPNAHLYSYFIINGMARGAFLLGQLHQKDMPTLIQMDEVTRKAVIHNLDSQTIRSDFRAEQILTRYLGLILK</sequence>
<dbReference type="EMBL" id="CBLY010000006">
    <property type="protein sequence ID" value="CDG33878.1"/>
    <property type="molecule type" value="Genomic_DNA"/>
</dbReference>
<protein>
    <submittedName>
        <fullName evidence="2">Uncharacterized protein</fullName>
    </submittedName>
</protein>
<reference evidence="2 4" key="1">
    <citation type="journal article" date="2014" name="Genome Biol. Evol.">
        <title>Acetic acid bacteria genomes reveal functional traits for adaptation to life in insect guts.</title>
        <authorList>
            <person name="Chouaia B."/>
            <person name="Gaiarsa S."/>
            <person name="Crotti E."/>
            <person name="Comandatore F."/>
            <person name="Degli Esposti M."/>
            <person name="Ricci I."/>
            <person name="Alma A."/>
            <person name="Favia G."/>
            <person name="Bandi C."/>
            <person name="Daffonchio D."/>
        </authorList>
    </citation>
    <scope>NUCLEOTIDE SEQUENCE [LARGE SCALE GENOMIC DNA]</scope>
    <source>
        <strain evidence="2">AM168</strain>
        <strain evidence="4">AM169</strain>
    </source>
</reference>
<organism evidence="2 4">
    <name type="scientific">Parasaccharibacter apium</name>
    <dbReference type="NCBI Taxonomy" id="1510841"/>
    <lineage>
        <taxon>Bacteria</taxon>
        <taxon>Pseudomonadati</taxon>
        <taxon>Pseudomonadota</taxon>
        <taxon>Alphaproteobacteria</taxon>
        <taxon>Acetobacterales</taxon>
        <taxon>Acetobacteraceae</taxon>
        <taxon>Parasaccharibacter</taxon>
    </lineage>
</organism>